<reference evidence="1" key="1">
    <citation type="submission" date="2022-06" db="EMBL/GenBank/DDBJ databases">
        <authorList>
            <person name="Legras J.-L."/>
            <person name="Devillers H."/>
            <person name="Grondin C."/>
        </authorList>
    </citation>
    <scope>NUCLEOTIDE SEQUENCE</scope>
    <source>
        <strain evidence="1">CLIB 1444</strain>
    </source>
</reference>
<protein>
    <submittedName>
        <fullName evidence="1">Polyamine transporter Tpo5p</fullName>
    </submittedName>
</protein>
<dbReference type="Proteomes" id="UP001152531">
    <property type="component" value="Unassembled WGS sequence"/>
</dbReference>
<evidence type="ECO:0000313" key="2">
    <source>
        <dbReference type="Proteomes" id="UP001152531"/>
    </source>
</evidence>
<organism evidence="1 2">
    <name type="scientific">[Candida] jaroonii</name>
    <dbReference type="NCBI Taxonomy" id="467808"/>
    <lineage>
        <taxon>Eukaryota</taxon>
        <taxon>Fungi</taxon>
        <taxon>Dikarya</taxon>
        <taxon>Ascomycota</taxon>
        <taxon>Saccharomycotina</taxon>
        <taxon>Pichiomycetes</taxon>
        <taxon>Debaryomycetaceae</taxon>
        <taxon>Yamadazyma</taxon>
    </lineage>
</organism>
<comment type="caution">
    <text evidence="1">The sequence shown here is derived from an EMBL/GenBank/DDBJ whole genome shotgun (WGS) entry which is preliminary data.</text>
</comment>
<dbReference type="EMBL" id="CALSDN010000021">
    <property type="protein sequence ID" value="CAH6723845.1"/>
    <property type="molecule type" value="Genomic_DNA"/>
</dbReference>
<sequence>MADDGDLPTTVNPFETHTNAAHPEAPQASYLSYIPTNSIQTSAPARFLRNLLQEDEEEVEKIEHFKYKQVLDRKLTVKSIIGLGFSIMGVPFGMSSTLWITLVDGANVTMLYGWLVVTFFSLCVILSLSEIISKYPTSGGVYHFSALLSNEKYSLISSWFTGWLLLIGSWTYIVSILFSGSQFILSIFGLKNSYYKEDIFLVLLVYFILLAFCGFINYKFSKYLEKINRACIIWSLGTIVVIDILLLIFSERNHSIKDIMTNFDNSRSGWPAPLAFIVGLSGSAYTMNGYGMLLSMTDEVKNPERNLPKGMVSSILITFVNGLIFIIPLLVILPEMTLLLDDTPEIMPIDLIFKFAIKSYVVSFLLILLLIGTVLFQGIGSITAASRTTYAFARDGGLPYKEKWTTVDAVEEDTVPKNAIFLSMGVAAILPCIAIISESAFNSFMGACVITLTLSNGVPIVALMLNKRRKIKGGAFRLRKLGWFINLLSCFWMVLSTLSLSLPPVVKNLHFYNMNYASVVTLGFLLFASLCYKWYGQKNFEGPKIDSDYFELHNIEALGRDRLEDFTVGDDEDSEIVFEDSNGKPLEFQPPKPLSPSYVSVMTGSTKKNNDDSEILFDADSTRENV</sequence>
<accession>A0ACA9YFH5</accession>
<proteinExistence type="predicted"/>
<keyword evidence="2" id="KW-1185">Reference proteome</keyword>
<gene>
    <name evidence="1" type="ORF">CLIB1444_21S00672</name>
</gene>
<name>A0ACA9YFH5_9ASCO</name>
<evidence type="ECO:0000313" key="1">
    <source>
        <dbReference type="EMBL" id="CAH6723845.1"/>
    </source>
</evidence>